<evidence type="ECO:0000256" key="1">
    <source>
        <dbReference type="SAM" id="MobiDB-lite"/>
    </source>
</evidence>
<evidence type="ECO:0000256" key="2">
    <source>
        <dbReference type="SAM" id="Phobius"/>
    </source>
</evidence>
<name>A0A2B4SIS1_STYPI</name>
<feature type="region of interest" description="Disordered" evidence="1">
    <location>
        <begin position="118"/>
        <end position="217"/>
    </location>
</feature>
<dbReference type="STRING" id="50429.A0A2B4SIS1"/>
<dbReference type="PANTHER" id="PTHR24024">
    <property type="entry name" value="PULMONARY SURFACTANT-ASSOCIATED PROTEIN A"/>
    <property type="match status" value="1"/>
</dbReference>
<keyword evidence="3" id="KW-0176">Collagen</keyword>
<dbReference type="GO" id="GO:0005615">
    <property type="term" value="C:extracellular space"/>
    <property type="evidence" value="ECO:0007669"/>
    <property type="project" value="TreeGrafter"/>
</dbReference>
<feature type="compositionally biased region" description="Basic and acidic residues" evidence="1">
    <location>
        <begin position="138"/>
        <end position="148"/>
    </location>
</feature>
<dbReference type="EMBL" id="LSMT01000077">
    <property type="protein sequence ID" value="PFX28780.1"/>
    <property type="molecule type" value="Genomic_DNA"/>
</dbReference>
<dbReference type="InterPro" id="IPR008160">
    <property type="entry name" value="Collagen"/>
</dbReference>
<proteinExistence type="predicted"/>
<keyword evidence="2" id="KW-0812">Transmembrane</keyword>
<protein>
    <submittedName>
        <fullName evidence="3">Short-chain collagen C4</fullName>
    </submittedName>
</protein>
<dbReference type="OrthoDB" id="6086925at2759"/>
<accession>A0A2B4SIS1</accession>
<keyword evidence="2" id="KW-0472">Membrane</keyword>
<dbReference type="Proteomes" id="UP000225706">
    <property type="component" value="Unassembled WGS sequence"/>
</dbReference>
<dbReference type="AlphaFoldDB" id="A0A2B4SIS1"/>
<comment type="caution">
    <text evidence="3">The sequence shown here is derived from an EMBL/GenBank/DDBJ whole genome shotgun (WGS) entry which is preliminary data.</text>
</comment>
<sequence>MTARGILKWIVARYLSLSLWQLIQIVVILGYFWAQYALQAQLSNRLTNIIERLDKLEDYMNGKDYRKLQIRTNDMGQRNVPSRAKRHADQTGMNNLLQRLESLENRFAASNNFSAHEGRTFCAQGPQGTHGIPGKDGIPGRDGKDGTTGRDGMNRFVGRDGTDGRNGVPGKNGIPGRQGLPGRDGATGPKGDQGQKGHRGKQGARGPPGDPVTCSHRASGSSVFIRWGRSVCPSRTGAELVYEGRVAGWRPTGEGGGADYLCLPLDPLYLKPPSPGSNSRASLYGVKYGDVQDLFMRRRGRGPNISYHSVPCAVCRVQQRGSSMMIPGTNVCPTGLWTREYHGYLMTDTTNNTRPEYICVDADATGVKVRHNKGDAGKALLTSVQGQCGVLPCPNYLQDWELTCAVCTM</sequence>
<dbReference type="Pfam" id="PF01391">
    <property type="entry name" value="Collagen"/>
    <property type="match status" value="1"/>
</dbReference>
<feature type="transmembrane region" description="Helical" evidence="2">
    <location>
        <begin position="12"/>
        <end position="34"/>
    </location>
</feature>
<evidence type="ECO:0000313" key="3">
    <source>
        <dbReference type="EMBL" id="PFX28780.1"/>
    </source>
</evidence>
<reference evidence="4" key="1">
    <citation type="journal article" date="2017" name="bioRxiv">
        <title>Comparative analysis of the genomes of Stylophora pistillata and Acropora digitifera provides evidence for extensive differences between species of corals.</title>
        <authorList>
            <person name="Voolstra C.R."/>
            <person name="Li Y."/>
            <person name="Liew Y.J."/>
            <person name="Baumgarten S."/>
            <person name="Zoccola D."/>
            <person name="Flot J.-F."/>
            <person name="Tambutte S."/>
            <person name="Allemand D."/>
            <person name="Aranda M."/>
        </authorList>
    </citation>
    <scope>NUCLEOTIDE SEQUENCE [LARGE SCALE GENOMIC DNA]</scope>
</reference>
<dbReference type="PANTHER" id="PTHR24024:SF18">
    <property type="entry name" value="SHORT-CHAIN COLLAGEN C4-LIKE"/>
    <property type="match status" value="1"/>
</dbReference>
<keyword evidence="4" id="KW-1185">Reference proteome</keyword>
<organism evidence="3 4">
    <name type="scientific">Stylophora pistillata</name>
    <name type="common">Smooth cauliflower coral</name>
    <dbReference type="NCBI Taxonomy" id="50429"/>
    <lineage>
        <taxon>Eukaryota</taxon>
        <taxon>Metazoa</taxon>
        <taxon>Cnidaria</taxon>
        <taxon>Anthozoa</taxon>
        <taxon>Hexacorallia</taxon>
        <taxon>Scleractinia</taxon>
        <taxon>Astrocoeniina</taxon>
        <taxon>Pocilloporidae</taxon>
        <taxon>Stylophora</taxon>
    </lineage>
</organism>
<evidence type="ECO:0000313" key="4">
    <source>
        <dbReference type="Proteomes" id="UP000225706"/>
    </source>
</evidence>
<keyword evidence="2" id="KW-1133">Transmembrane helix</keyword>
<dbReference type="InterPro" id="IPR051077">
    <property type="entry name" value="Ca-dependent_lectin"/>
</dbReference>
<gene>
    <name evidence="3" type="ORF">AWC38_SpisGene6529</name>
</gene>
<dbReference type="GO" id="GO:0005581">
    <property type="term" value="C:collagen trimer"/>
    <property type="evidence" value="ECO:0007669"/>
    <property type="project" value="UniProtKB-KW"/>
</dbReference>